<dbReference type="Proteomes" id="UP001168990">
    <property type="component" value="Unassembled WGS sequence"/>
</dbReference>
<dbReference type="SFLD" id="SFLDS00019">
    <property type="entry name" value="Glutathione_Transferase_(cytos"/>
    <property type="match status" value="1"/>
</dbReference>
<evidence type="ECO:0000259" key="8">
    <source>
        <dbReference type="Pfam" id="PF10568"/>
    </source>
</evidence>
<evidence type="ECO:0000256" key="5">
    <source>
        <dbReference type="ARBA" id="ARBA00022927"/>
    </source>
</evidence>
<dbReference type="AlphaFoldDB" id="A0AA39FAK3"/>
<reference evidence="10" key="1">
    <citation type="journal article" date="2023" name="bioRxiv">
        <title>Scaffold-level genome assemblies of two parasitoid biocontrol wasps reveal the parthenogenesis mechanism and an associated novel virus.</title>
        <authorList>
            <person name="Inwood S."/>
            <person name="Skelly J."/>
            <person name="Guhlin J."/>
            <person name="Harrop T."/>
            <person name="Goldson S."/>
            <person name="Dearden P."/>
        </authorList>
    </citation>
    <scope>NUCLEOTIDE SEQUENCE</scope>
    <source>
        <strain evidence="10">Irish</strain>
        <tissue evidence="10">Whole body</tissue>
    </source>
</reference>
<evidence type="ECO:0000313" key="10">
    <source>
        <dbReference type="EMBL" id="KAK0166007.1"/>
    </source>
</evidence>
<feature type="domain" description="Mitochondrial outer membrane transport complex Sam37/metaxin N-terminal" evidence="8">
    <location>
        <begin position="75"/>
        <end position="196"/>
    </location>
</feature>
<evidence type="ECO:0000256" key="6">
    <source>
        <dbReference type="ARBA" id="ARBA00023128"/>
    </source>
</evidence>
<organism evidence="10 11">
    <name type="scientific">Microctonus aethiopoides</name>
    <dbReference type="NCBI Taxonomy" id="144406"/>
    <lineage>
        <taxon>Eukaryota</taxon>
        <taxon>Metazoa</taxon>
        <taxon>Ecdysozoa</taxon>
        <taxon>Arthropoda</taxon>
        <taxon>Hexapoda</taxon>
        <taxon>Insecta</taxon>
        <taxon>Pterygota</taxon>
        <taxon>Neoptera</taxon>
        <taxon>Endopterygota</taxon>
        <taxon>Hymenoptera</taxon>
        <taxon>Apocrita</taxon>
        <taxon>Ichneumonoidea</taxon>
        <taxon>Braconidae</taxon>
        <taxon>Euphorinae</taxon>
        <taxon>Microctonus</taxon>
    </lineage>
</organism>
<dbReference type="GO" id="GO:0007005">
    <property type="term" value="P:mitochondrion organization"/>
    <property type="evidence" value="ECO:0007669"/>
    <property type="project" value="TreeGrafter"/>
</dbReference>
<comment type="similarity">
    <text evidence="2">Belongs to the metaxin family.</text>
</comment>
<feature type="domain" description="Metaxin glutathione S-transferase" evidence="9">
    <location>
        <begin position="221"/>
        <end position="284"/>
    </location>
</feature>
<keyword evidence="4" id="KW-1000">Mitochondrion outer membrane</keyword>
<dbReference type="InterPro" id="IPR019564">
    <property type="entry name" value="Sam37/metaxin_N"/>
</dbReference>
<evidence type="ECO:0000256" key="2">
    <source>
        <dbReference type="ARBA" id="ARBA00009170"/>
    </source>
</evidence>
<dbReference type="GO" id="GO:0015031">
    <property type="term" value="P:protein transport"/>
    <property type="evidence" value="ECO:0007669"/>
    <property type="project" value="UniProtKB-KW"/>
</dbReference>
<dbReference type="SUPFAM" id="SSF47616">
    <property type="entry name" value="GST C-terminal domain-like"/>
    <property type="match status" value="1"/>
</dbReference>
<comment type="caution">
    <text evidence="10">The sequence shown here is derived from an EMBL/GenBank/DDBJ whole genome shotgun (WGS) entry which is preliminary data.</text>
</comment>
<evidence type="ECO:0000256" key="1">
    <source>
        <dbReference type="ARBA" id="ARBA00004294"/>
    </source>
</evidence>
<evidence type="ECO:0000256" key="3">
    <source>
        <dbReference type="ARBA" id="ARBA00022448"/>
    </source>
</evidence>
<keyword evidence="7" id="KW-0472">Membrane</keyword>
<dbReference type="EMBL" id="JAQQBS010001422">
    <property type="protein sequence ID" value="KAK0166007.1"/>
    <property type="molecule type" value="Genomic_DNA"/>
</dbReference>
<comment type="subcellular location">
    <subcellularLocation>
        <location evidence="1">Mitochondrion outer membrane</location>
    </subcellularLocation>
</comment>
<dbReference type="GO" id="GO:0001401">
    <property type="term" value="C:SAM complex"/>
    <property type="evidence" value="ECO:0007669"/>
    <property type="project" value="InterPro"/>
</dbReference>
<proteinExistence type="inferred from homology"/>
<name>A0AA39FAK3_9HYME</name>
<evidence type="ECO:0000256" key="7">
    <source>
        <dbReference type="ARBA" id="ARBA00023136"/>
    </source>
</evidence>
<dbReference type="SFLD" id="SFLDG01180">
    <property type="entry name" value="SUF1"/>
    <property type="match status" value="1"/>
</dbReference>
<dbReference type="PANTHER" id="PTHR12289">
    <property type="entry name" value="METAXIN RELATED"/>
    <property type="match status" value="1"/>
</dbReference>
<keyword evidence="6" id="KW-0496">Mitochondrion</keyword>
<dbReference type="Pfam" id="PF10568">
    <property type="entry name" value="Tom37"/>
    <property type="match status" value="1"/>
</dbReference>
<dbReference type="SUPFAM" id="SSF52833">
    <property type="entry name" value="Thioredoxin-like"/>
    <property type="match status" value="1"/>
</dbReference>
<dbReference type="Pfam" id="PF17171">
    <property type="entry name" value="GST_C_6"/>
    <property type="match status" value="1"/>
</dbReference>
<evidence type="ECO:0008006" key="12">
    <source>
        <dbReference type="Google" id="ProtNLM"/>
    </source>
</evidence>
<dbReference type="InterPro" id="IPR033468">
    <property type="entry name" value="Metaxin_GST"/>
</dbReference>
<accession>A0AA39FAK3</accession>
<keyword evidence="3" id="KW-0813">Transport</keyword>
<gene>
    <name evidence="10" type="ORF">PV328_004468</name>
</gene>
<evidence type="ECO:0000256" key="4">
    <source>
        <dbReference type="ARBA" id="ARBA00022787"/>
    </source>
</evidence>
<reference evidence="10" key="2">
    <citation type="submission" date="2023-03" db="EMBL/GenBank/DDBJ databases">
        <authorList>
            <person name="Inwood S.N."/>
            <person name="Skelly J.G."/>
            <person name="Guhlin J."/>
            <person name="Harrop T.W.R."/>
            <person name="Goldson S.G."/>
            <person name="Dearden P.K."/>
        </authorList>
    </citation>
    <scope>NUCLEOTIDE SEQUENCE</scope>
    <source>
        <strain evidence="10">Irish</strain>
        <tissue evidence="10">Whole body</tissue>
    </source>
</reference>
<dbReference type="InterPro" id="IPR036282">
    <property type="entry name" value="Glutathione-S-Trfase_C_sf"/>
</dbReference>
<evidence type="ECO:0000313" key="11">
    <source>
        <dbReference type="Proteomes" id="UP001168990"/>
    </source>
</evidence>
<keyword evidence="11" id="KW-1185">Reference proteome</keyword>
<dbReference type="InterPro" id="IPR036249">
    <property type="entry name" value="Thioredoxin-like_sf"/>
</dbReference>
<keyword evidence="5" id="KW-0653">Protein transport</keyword>
<evidence type="ECO:0000259" key="9">
    <source>
        <dbReference type="Pfam" id="PF17171"/>
    </source>
</evidence>
<dbReference type="PANTHER" id="PTHR12289:SF38">
    <property type="entry name" value="METAXIN-2"/>
    <property type="match status" value="1"/>
</dbReference>
<dbReference type="CDD" id="cd03211">
    <property type="entry name" value="GST_C_Metaxin2"/>
    <property type="match status" value="1"/>
</dbReference>
<dbReference type="InterPro" id="IPR050931">
    <property type="entry name" value="Mito_Protein_Transport_Metaxin"/>
</dbReference>
<dbReference type="InterPro" id="IPR040079">
    <property type="entry name" value="Glutathione_S-Trfase"/>
</dbReference>
<protein>
    <recommendedName>
        <fullName evidence="12">Metaxin</fullName>
    </recommendedName>
</protein>
<sequence>MKPEDVVKLQTRIFTELSANINDKKKYIFKGTEEFIGLCRENSSDICTHEPWPQAIKLYQPFEVEQILLPDNANCLAVQAFLHMCNLEYQIEPRKNAEFMSPSGRVPFIQCGAFLISDFDNIVRFIGNKGTALSHDLSPDEKADMRAYMSLINNGLGNAEQYVCWLDPMIVDSVTKKRHGSVYPWPLNHILNWQKQRQVTKKLKVLGLYNKTIDEIYDEINTCCIALSDRLDDKKYFYGDKGPKELDALVFGHLYTILTTPIPGNRLAEIVHRFPDLVDLCKRIEKRYFGRTDDE</sequence>